<evidence type="ECO:0008006" key="3">
    <source>
        <dbReference type="Google" id="ProtNLM"/>
    </source>
</evidence>
<dbReference type="EMBL" id="AP018316">
    <property type="protein sequence ID" value="BAZ87184.1"/>
    <property type="molecule type" value="Genomic_DNA"/>
</dbReference>
<proteinExistence type="predicted"/>
<dbReference type="InterPro" id="IPR013467">
    <property type="entry name" value="HNH78-like"/>
</dbReference>
<dbReference type="RefSeq" id="WP_096669080.1">
    <property type="nucleotide sequence ID" value="NZ_AP018316.1"/>
</dbReference>
<dbReference type="AlphaFoldDB" id="A0A1Z4V6W7"/>
<organism evidence="1 2">
    <name type="scientific">Dolichospermum compactum NIES-806</name>
    <dbReference type="NCBI Taxonomy" id="1973481"/>
    <lineage>
        <taxon>Bacteria</taxon>
        <taxon>Bacillati</taxon>
        <taxon>Cyanobacteriota</taxon>
        <taxon>Cyanophyceae</taxon>
        <taxon>Nostocales</taxon>
        <taxon>Aphanizomenonaceae</taxon>
        <taxon>Dolichospermum</taxon>
        <taxon>Dolichospermum compactum</taxon>
    </lineage>
</organism>
<dbReference type="Gene3D" id="1.10.30.50">
    <property type="match status" value="1"/>
</dbReference>
<evidence type="ECO:0000313" key="2">
    <source>
        <dbReference type="Proteomes" id="UP000218702"/>
    </source>
</evidence>
<dbReference type="KEGG" id="dcm:NIES806_34020"/>
<dbReference type="NCBIfam" id="TIGR02646">
    <property type="entry name" value="retron system putative HNH endonuclease"/>
    <property type="match status" value="1"/>
</dbReference>
<sequence length="231" mass="26993">MKYIRKNLEPSSFSEWKAQENDDWKPTWENFQKPEKSDVHKELLKEQGYICCYCGVRITIDVSHIEHFQPRQHYPNLKLEYSNFLGSCPGEGDEPDWKNPQKIPPAQKHCGPKKDNWYDADFTVSPLLENCAEYFRYTGFGEILHSNNSTMIDAAKETINKLGLNQPILQISRRKEIQKLLPLIDGCSQEEIELLIQGYQEFDSNEQLTPFCAAIIYILKTYFDNTDENMK</sequence>
<evidence type="ECO:0000313" key="1">
    <source>
        <dbReference type="EMBL" id="BAZ87184.1"/>
    </source>
</evidence>
<keyword evidence="2" id="KW-1185">Reference proteome</keyword>
<gene>
    <name evidence="1" type="ORF">NIES806_34020</name>
</gene>
<protein>
    <recommendedName>
        <fullName evidence="3">C2H2-type domain-containing protein</fullName>
    </recommendedName>
</protein>
<dbReference type="Proteomes" id="UP000218702">
    <property type="component" value="Chromosome"/>
</dbReference>
<dbReference type="OrthoDB" id="8617719at2"/>
<name>A0A1Z4V6W7_9CYAN</name>
<reference evidence="1 2" key="1">
    <citation type="submission" date="2017-06" db="EMBL/GenBank/DDBJ databases">
        <title>Genome sequencing of cyanobaciteial culture collection at National Institute for Environmental Studies (NIES).</title>
        <authorList>
            <person name="Hirose Y."/>
            <person name="Shimura Y."/>
            <person name="Fujisawa T."/>
            <person name="Nakamura Y."/>
            <person name="Kawachi M."/>
        </authorList>
    </citation>
    <scope>NUCLEOTIDE SEQUENCE [LARGE SCALE GENOMIC DNA]</scope>
    <source>
        <strain evidence="1 2">NIES-806</strain>
    </source>
</reference>
<accession>A0A1Z4V6W7</accession>